<name>A0A9Q1KHT9_9CARY</name>
<accession>A0A9Q1KHT9</accession>
<comment type="caution">
    <text evidence="2">The sequence shown here is derived from an EMBL/GenBank/DDBJ whole genome shotgun (WGS) entry which is preliminary data.</text>
</comment>
<evidence type="ECO:0000313" key="3">
    <source>
        <dbReference type="Proteomes" id="UP001153076"/>
    </source>
</evidence>
<dbReference type="Proteomes" id="UP001153076">
    <property type="component" value="Unassembled WGS sequence"/>
</dbReference>
<proteinExistence type="predicted"/>
<dbReference type="AlphaFoldDB" id="A0A9Q1KHT9"/>
<dbReference type="PANTHER" id="PTHR33564">
    <property type="entry name" value="TRANSMEMBRANE PROTEIN"/>
    <property type="match status" value="1"/>
</dbReference>
<organism evidence="2 3">
    <name type="scientific">Carnegiea gigantea</name>
    <dbReference type="NCBI Taxonomy" id="171969"/>
    <lineage>
        <taxon>Eukaryota</taxon>
        <taxon>Viridiplantae</taxon>
        <taxon>Streptophyta</taxon>
        <taxon>Embryophyta</taxon>
        <taxon>Tracheophyta</taxon>
        <taxon>Spermatophyta</taxon>
        <taxon>Magnoliopsida</taxon>
        <taxon>eudicotyledons</taxon>
        <taxon>Gunneridae</taxon>
        <taxon>Pentapetalae</taxon>
        <taxon>Caryophyllales</taxon>
        <taxon>Cactineae</taxon>
        <taxon>Cactaceae</taxon>
        <taxon>Cactoideae</taxon>
        <taxon>Echinocereeae</taxon>
        <taxon>Carnegiea</taxon>
    </lineage>
</organism>
<sequence length="165" mass="18451">MPLCLCTPCSDPHDFHIWDLPVVIPYRGNIVTRKASCERVWGQPHGVVLATAMAAVSGTVILLALRHQKSPSPPSSSQFQVNPISVLRPCLSSGERKGEKKKKRVRFAEDVVDPTGNNEEFRRQRSYGLKSRNREGQNGGMPANRVALYNGMLRDRVIHRLACTY</sequence>
<dbReference type="EMBL" id="JAKOGI010000092">
    <property type="protein sequence ID" value="KAJ8444641.1"/>
    <property type="molecule type" value="Genomic_DNA"/>
</dbReference>
<feature type="region of interest" description="Disordered" evidence="1">
    <location>
        <begin position="116"/>
        <end position="142"/>
    </location>
</feature>
<reference evidence="2" key="1">
    <citation type="submission" date="2022-04" db="EMBL/GenBank/DDBJ databases">
        <title>Carnegiea gigantea Genome sequencing and assembly v2.</title>
        <authorList>
            <person name="Copetti D."/>
            <person name="Sanderson M.J."/>
            <person name="Burquez A."/>
            <person name="Wojciechowski M.F."/>
        </authorList>
    </citation>
    <scope>NUCLEOTIDE SEQUENCE</scope>
    <source>
        <strain evidence="2">SGP5-SGP5p</strain>
        <tissue evidence="2">Aerial part</tissue>
    </source>
</reference>
<keyword evidence="3" id="KW-1185">Reference proteome</keyword>
<evidence type="ECO:0000313" key="2">
    <source>
        <dbReference type="EMBL" id="KAJ8444641.1"/>
    </source>
</evidence>
<evidence type="ECO:0000256" key="1">
    <source>
        <dbReference type="SAM" id="MobiDB-lite"/>
    </source>
</evidence>
<dbReference type="OrthoDB" id="695890at2759"/>
<dbReference type="PANTHER" id="PTHR33564:SF11">
    <property type="entry name" value="OS06G0604600 PROTEIN"/>
    <property type="match status" value="1"/>
</dbReference>
<gene>
    <name evidence="2" type="ORF">Cgig2_023704</name>
</gene>
<protein>
    <submittedName>
        <fullName evidence="2">Uncharacterized protein</fullName>
    </submittedName>
</protein>